<reference evidence="1" key="1">
    <citation type="journal article" date="2015" name="Nature">
        <title>Complex archaea that bridge the gap between prokaryotes and eukaryotes.</title>
        <authorList>
            <person name="Spang A."/>
            <person name="Saw J.H."/>
            <person name="Jorgensen S.L."/>
            <person name="Zaremba-Niedzwiedzka K."/>
            <person name="Martijn J."/>
            <person name="Lind A.E."/>
            <person name="van Eijk R."/>
            <person name="Schleper C."/>
            <person name="Guy L."/>
            <person name="Ettema T.J."/>
        </authorList>
    </citation>
    <scope>NUCLEOTIDE SEQUENCE</scope>
</reference>
<proteinExistence type="predicted"/>
<protein>
    <submittedName>
        <fullName evidence="1">Uncharacterized protein</fullName>
    </submittedName>
</protein>
<evidence type="ECO:0000313" key="1">
    <source>
        <dbReference type="EMBL" id="KKM95241.1"/>
    </source>
</evidence>
<comment type="caution">
    <text evidence="1">The sequence shown here is derived from an EMBL/GenBank/DDBJ whole genome shotgun (WGS) entry which is preliminary data.</text>
</comment>
<name>A0A0F9M7C5_9ZZZZ</name>
<accession>A0A0F9M7C5</accession>
<dbReference type="EMBL" id="LAZR01006034">
    <property type="protein sequence ID" value="KKM95241.1"/>
    <property type="molecule type" value="Genomic_DNA"/>
</dbReference>
<organism evidence="1">
    <name type="scientific">marine sediment metagenome</name>
    <dbReference type="NCBI Taxonomy" id="412755"/>
    <lineage>
        <taxon>unclassified sequences</taxon>
        <taxon>metagenomes</taxon>
        <taxon>ecological metagenomes</taxon>
    </lineage>
</organism>
<dbReference type="AlphaFoldDB" id="A0A0F9M7C5"/>
<gene>
    <name evidence="1" type="ORF">LCGC14_1190260</name>
</gene>
<sequence>MHDQLEDGRSYRLFNAIDDDNRETRSKTRISTAITALCAMPRRVNSSSRQPPV</sequence>